<feature type="domain" description="Activator of Hsp90 ATPase homologue 1/2-like C-terminal" evidence="2">
    <location>
        <begin position="166"/>
        <end position="313"/>
    </location>
</feature>
<keyword evidence="4" id="KW-1185">Reference proteome</keyword>
<organism evidence="3 4">
    <name type="scientific">Duganella flavida</name>
    <dbReference type="NCBI Taxonomy" id="2692175"/>
    <lineage>
        <taxon>Bacteria</taxon>
        <taxon>Pseudomonadati</taxon>
        <taxon>Pseudomonadota</taxon>
        <taxon>Betaproteobacteria</taxon>
        <taxon>Burkholderiales</taxon>
        <taxon>Oxalobacteraceae</taxon>
        <taxon>Telluria group</taxon>
        <taxon>Duganella</taxon>
    </lineage>
</organism>
<evidence type="ECO:0000259" key="2">
    <source>
        <dbReference type="Pfam" id="PF08327"/>
    </source>
</evidence>
<comment type="caution">
    <text evidence="3">The sequence shown here is derived from an EMBL/GenBank/DDBJ whole genome shotgun (WGS) entry which is preliminary data.</text>
</comment>
<comment type="similarity">
    <text evidence="1">Belongs to the AHA1 family.</text>
</comment>
<reference evidence="3 4" key="1">
    <citation type="submission" date="2019-12" db="EMBL/GenBank/DDBJ databases">
        <title>Novel species isolated from a subtropical stream in China.</title>
        <authorList>
            <person name="Lu H."/>
        </authorList>
    </citation>
    <scope>NUCLEOTIDE SEQUENCE [LARGE SCALE GENOMIC DNA]</scope>
    <source>
        <strain evidence="3 4">FT135W</strain>
    </source>
</reference>
<dbReference type="Pfam" id="PF08327">
    <property type="entry name" value="AHSA1"/>
    <property type="match status" value="2"/>
</dbReference>
<dbReference type="EMBL" id="WWCN01000001">
    <property type="protein sequence ID" value="MYM21091.1"/>
    <property type="molecule type" value="Genomic_DNA"/>
</dbReference>
<dbReference type="SUPFAM" id="SSF55961">
    <property type="entry name" value="Bet v1-like"/>
    <property type="match status" value="2"/>
</dbReference>
<dbReference type="InterPro" id="IPR013538">
    <property type="entry name" value="ASHA1/2-like_C"/>
</dbReference>
<dbReference type="AlphaFoldDB" id="A0A6L8K9Q1"/>
<evidence type="ECO:0000313" key="4">
    <source>
        <dbReference type="Proteomes" id="UP000479335"/>
    </source>
</evidence>
<evidence type="ECO:0000313" key="3">
    <source>
        <dbReference type="EMBL" id="MYM21091.1"/>
    </source>
</evidence>
<feature type="domain" description="Activator of Hsp90 ATPase homologue 1/2-like C-terminal" evidence="2">
    <location>
        <begin position="17"/>
        <end position="149"/>
    </location>
</feature>
<dbReference type="Gene3D" id="3.30.530.20">
    <property type="match status" value="2"/>
</dbReference>
<dbReference type="InterPro" id="IPR023393">
    <property type="entry name" value="START-like_dom_sf"/>
</dbReference>
<sequence>MSEFSAPNEIRIVRLYDAPVQAVWDAWTDPAQAAQWWGPRGFTITTHSKELRVGGHWRYTMHGPDGTDWPNNTLYHEVEPLRKLVYDHGGSDERPPLFRVTVLFDEHEGKTRMDMTMTVADAETAAQTRTFIKHANGDSTWDRLAEYLGKRLRDEDKFVINRSFEAPQEVVFDMWTQPAHLARWLPPTGLEMSFLHADIRTGGRSLYRMGNDAFTMYGRAHYEQVRRADLLVYTQQFCDEHENIARHPMAPVWPETMRTTVTFHAETPHRTRVTVNWEVAGHATAAELAAFLDHRASMMQGWTGSFDKLETVLTAA</sequence>
<proteinExistence type="inferred from homology"/>
<dbReference type="CDD" id="cd08894">
    <property type="entry name" value="SRPBCC_CalC_Aha1-like_1"/>
    <property type="match status" value="1"/>
</dbReference>
<gene>
    <name evidence="3" type="ORF">GTP46_00315</name>
</gene>
<protein>
    <recommendedName>
        <fullName evidence="2">Activator of Hsp90 ATPase homologue 1/2-like C-terminal domain-containing protein</fullName>
    </recommendedName>
</protein>
<dbReference type="Proteomes" id="UP000479335">
    <property type="component" value="Unassembled WGS sequence"/>
</dbReference>
<accession>A0A6L8K9Q1</accession>
<evidence type="ECO:0000256" key="1">
    <source>
        <dbReference type="ARBA" id="ARBA00006817"/>
    </source>
</evidence>
<dbReference type="RefSeq" id="WP_161004655.1">
    <property type="nucleotide sequence ID" value="NZ_WWCN01000001.1"/>
</dbReference>
<name>A0A6L8K9Q1_9BURK</name>
<dbReference type="CDD" id="cd07814">
    <property type="entry name" value="SRPBCC_CalC_Aha1-like"/>
    <property type="match status" value="1"/>
</dbReference>